<reference evidence="2 3" key="1">
    <citation type="journal article" date="2016" name="Nat. Commun.">
        <title>Thousands of microbial genomes shed light on interconnected biogeochemical processes in an aquifer system.</title>
        <authorList>
            <person name="Anantharaman K."/>
            <person name="Brown C.T."/>
            <person name="Hug L.A."/>
            <person name="Sharon I."/>
            <person name="Castelle C.J."/>
            <person name="Probst A.J."/>
            <person name="Thomas B.C."/>
            <person name="Singh A."/>
            <person name="Wilkins M.J."/>
            <person name="Karaoz U."/>
            <person name="Brodie E.L."/>
            <person name="Williams K.H."/>
            <person name="Hubbard S.S."/>
            <person name="Banfield J.F."/>
        </authorList>
    </citation>
    <scope>NUCLEOTIDE SEQUENCE [LARGE SCALE GENOMIC DNA]</scope>
</reference>
<dbReference type="PANTHER" id="PTHR42966">
    <property type="entry name" value="N-ACETYLNEURAMINATE SYNTHASE"/>
    <property type="match status" value="1"/>
</dbReference>
<sequence>MFNKTIKIKSGKVAKIIGGKEIFIVAEIGKNFIQTEEERPIAEYLRNAKELIDAAAKAGVDAVKFQTHELSDEQLNVPIVGPHAPSFDRYPWVRRNTEATPIRFWRAIKKHAEKRRLVFFSTPMSRKAAEKLDKVGMPIWKVASGDMLDYALLDYMFETDKPLIISSGQVSLAELDEIVGHIRARGIQFALLYCVSHYPCPKEFFNLGTIEHFQEKYPEAVIGFSDHSIENIDIPLAAVKLGAQIIEKHFSLSRDLFGTDHKVSMTPGEMKSLVEAIREGQYKKVNHKLYYGKKTKELEGAKNHMRPSFNKALVAAHDLPKGTTLTKKMVYAMRPIKLIKGLPSEKFFEVIGHKTRAALKKYQPISWRVLKK</sequence>
<dbReference type="SUPFAM" id="SSF51569">
    <property type="entry name" value="Aldolase"/>
    <property type="match status" value="1"/>
</dbReference>
<comment type="caution">
    <text evidence="2">The sequence shown here is derived from an EMBL/GenBank/DDBJ whole genome shotgun (WGS) entry which is preliminary data.</text>
</comment>
<dbReference type="Pfam" id="PF03102">
    <property type="entry name" value="NeuB"/>
    <property type="match status" value="1"/>
</dbReference>
<gene>
    <name evidence="2" type="ORF">A3G03_01695</name>
</gene>
<dbReference type="Proteomes" id="UP000176355">
    <property type="component" value="Unassembled WGS sequence"/>
</dbReference>
<dbReference type="Gene3D" id="3.20.20.70">
    <property type="entry name" value="Aldolase class I"/>
    <property type="match status" value="1"/>
</dbReference>
<dbReference type="InterPro" id="IPR057736">
    <property type="entry name" value="SAF_PseI/NeuA/NeuB"/>
</dbReference>
<dbReference type="Pfam" id="PF08666">
    <property type="entry name" value="SAF"/>
    <property type="match status" value="1"/>
</dbReference>
<dbReference type="InterPro" id="IPR013785">
    <property type="entry name" value="Aldolase_TIM"/>
</dbReference>
<evidence type="ECO:0000313" key="3">
    <source>
        <dbReference type="Proteomes" id="UP000176355"/>
    </source>
</evidence>
<evidence type="ECO:0000259" key="1">
    <source>
        <dbReference type="PROSITE" id="PS50844"/>
    </source>
</evidence>
<proteinExistence type="predicted"/>
<dbReference type="PANTHER" id="PTHR42966:SF1">
    <property type="entry name" value="SIALIC ACID SYNTHASE"/>
    <property type="match status" value="1"/>
</dbReference>
<dbReference type="AlphaFoldDB" id="A0A1G2P4H2"/>
<dbReference type="STRING" id="1802333.A3G03_01695"/>
<dbReference type="SUPFAM" id="SSF51269">
    <property type="entry name" value="AFP III-like domain"/>
    <property type="match status" value="1"/>
</dbReference>
<dbReference type="EMBL" id="MHSL01000030">
    <property type="protein sequence ID" value="OHA43163.1"/>
    <property type="molecule type" value="Genomic_DNA"/>
</dbReference>
<dbReference type="InterPro" id="IPR013132">
    <property type="entry name" value="PseI/NeuA/B-like_N"/>
</dbReference>
<feature type="domain" description="AFP-like" evidence="1">
    <location>
        <begin position="312"/>
        <end position="372"/>
    </location>
</feature>
<dbReference type="InterPro" id="IPR006190">
    <property type="entry name" value="SAF_AFP_Neu5Ac"/>
</dbReference>
<name>A0A1G2P4H2_9BACT</name>
<protein>
    <recommendedName>
        <fullName evidence="1">AFP-like domain-containing protein</fullName>
    </recommendedName>
</protein>
<dbReference type="SMART" id="SM00858">
    <property type="entry name" value="SAF"/>
    <property type="match status" value="1"/>
</dbReference>
<dbReference type="InterPro" id="IPR036732">
    <property type="entry name" value="AFP_Neu5c_C_sf"/>
</dbReference>
<evidence type="ECO:0000313" key="2">
    <source>
        <dbReference type="EMBL" id="OHA43163.1"/>
    </source>
</evidence>
<accession>A0A1G2P4H2</accession>
<dbReference type="CDD" id="cd11615">
    <property type="entry name" value="SAF_NeuB_like"/>
    <property type="match status" value="1"/>
</dbReference>
<organism evidence="2 3">
    <name type="scientific">Candidatus Taylorbacteria bacterium RIFCSPLOWO2_12_FULL_44_15c</name>
    <dbReference type="NCBI Taxonomy" id="1802333"/>
    <lineage>
        <taxon>Bacteria</taxon>
        <taxon>Candidatus Tayloriibacteriota</taxon>
    </lineage>
</organism>
<dbReference type="PROSITE" id="PS50844">
    <property type="entry name" value="AFP_LIKE"/>
    <property type="match status" value="1"/>
</dbReference>
<dbReference type="GO" id="GO:0047444">
    <property type="term" value="F:N-acylneuraminate-9-phosphate synthase activity"/>
    <property type="evidence" value="ECO:0007669"/>
    <property type="project" value="TreeGrafter"/>
</dbReference>
<dbReference type="InterPro" id="IPR051690">
    <property type="entry name" value="PseI-like"/>
</dbReference>
<dbReference type="InterPro" id="IPR013974">
    <property type="entry name" value="SAF"/>
</dbReference>
<dbReference type="Gene3D" id="3.90.1210.10">
    <property type="entry name" value="Antifreeze-like/N-acetylneuraminic acid synthase C-terminal domain"/>
    <property type="match status" value="1"/>
</dbReference>
<dbReference type="GO" id="GO:0016051">
    <property type="term" value="P:carbohydrate biosynthetic process"/>
    <property type="evidence" value="ECO:0007669"/>
    <property type="project" value="InterPro"/>
</dbReference>